<evidence type="ECO:0000256" key="1">
    <source>
        <dbReference type="SAM" id="MobiDB-lite"/>
    </source>
</evidence>
<dbReference type="Proteomes" id="UP001165090">
    <property type="component" value="Unassembled WGS sequence"/>
</dbReference>
<accession>A0ABQ5RXB4</accession>
<comment type="caution">
    <text evidence="2">The sequence shown here is derived from an EMBL/GenBank/DDBJ whole genome shotgun (WGS) entry which is preliminary data.</text>
</comment>
<organism evidence="2 3">
    <name type="scientific">Volvox africanus</name>
    <dbReference type="NCBI Taxonomy" id="51714"/>
    <lineage>
        <taxon>Eukaryota</taxon>
        <taxon>Viridiplantae</taxon>
        <taxon>Chlorophyta</taxon>
        <taxon>core chlorophytes</taxon>
        <taxon>Chlorophyceae</taxon>
        <taxon>CS clade</taxon>
        <taxon>Chlamydomonadales</taxon>
        <taxon>Volvocaceae</taxon>
        <taxon>Volvox</taxon>
    </lineage>
</organism>
<feature type="region of interest" description="Disordered" evidence="1">
    <location>
        <begin position="67"/>
        <end position="90"/>
    </location>
</feature>
<reference evidence="2 3" key="1">
    <citation type="journal article" date="2023" name="IScience">
        <title>Expanded male sex-determining region conserved during the evolution of homothallism in the green alga Volvox.</title>
        <authorList>
            <person name="Yamamoto K."/>
            <person name="Matsuzaki R."/>
            <person name="Mahakham W."/>
            <person name="Heman W."/>
            <person name="Sekimoto H."/>
            <person name="Kawachi M."/>
            <person name="Minakuchi Y."/>
            <person name="Toyoda A."/>
            <person name="Nozaki H."/>
        </authorList>
    </citation>
    <scope>NUCLEOTIDE SEQUENCE [LARGE SCALE GENOMIC DNA]</scope>
    <source>
        <strain evidence="2 3">NIES-4468</strain>
    </source>
</reference>
<sequence>MGYRLRFDGCVDAPRPANLPPTGGLFSQSCMCTRALVNVRRYYSRQTRPTPAHMLPLQTDQHASLAAVGAPGKSSAADQRPPYRNQGPQLQMDRAHSQAAHTDAAAVSTVSAVDRWIVQREGLGVELRIMAVAASSRRSAPRLLARMQRAADGIETPASRADEATHMGRRALAPLPPCYRQPVPCCLHKHHRIHRL</sequence>
<name>A0ABQ5RXB4_9CHLO</name>
<proteinExistence type="predicted"/>
<keyword evidence="3" id="KW-1185">Reference proteome</keyword>
<protein>
    <submittedName>
        <fullName evidence="2">Uncharacterized protein</fullName>
    </submittedName>
</protein>
<dbReference type="PROSITE" id="PS51257">
    <property type="entry name" value="PROKAR_LIPOPROTEIN"/>
    <property type="match status" value="1"/>
</dbReference>
<evidence type="ECO:0000313" key="3">
    <source>
        <dbReference type="Proteomes" id="UP001165090"/>
    </source>
</evidence>
<evidence type="ECO:0000313" key="2">
    <source>
        <dbReference type="EMBL" id="GLI62084.1"/>
    </source>
</evidence>
<dbReference type="EMBL" id="BSDZ01000011">
    <property type="protein sequence ID" value="GLI62084.1"/>
    <property type="molecule type" value="Genomic_DNA"/>
</dbReference>
<gene>
    <name evidence="2" type="ORF">VaNZ11_004499</name>
</gene>